<comment type="similarity">
    <text evidence="1 4">Belongs to the D-isomer specific 2-hydroxyacid dehydrogenase family.</text>
</comment>
<dbReference type="Gene3D" id="3.40.50.720">
    <property type="entry name" value="NAD(P)-binding Rossmann-like Domain"/>
    <property type="match status" value="2"/>
</dbReference>
<accession>A0ABV9MYM3</accession>
<comment type="caution">
    <text evidence="7">The sequence shown here is derived from an EMBL/GenBank/DDBJ whole genome shotgun (WGS) entry which is preliminary data.</text>
</comment>
<evidence type="ECO:0000259" key="6">
    <source>
        <dbReference type="Pfam" id="PF02826"/>
    </source>
</evidence>
<dbReference type="InterPro" id="IPR006139">
    <property type="entry name" value="D-isomer_2_OHA_DH_cat_dom"/>
</dbReference>
<reference evidence="8" key="1">
    <citation type="journal article" date="2019" name="Int. J. Syst. Evol. Microbiol.">
        <title>The Global Catalogue of Microorganisms (GCM) 10K type strain sequencing project: providing services to taxonomists for standard genome sequencing and annotation.</title>
        <authorList>
            <consortium name="The Broad Institute Genomics Platform"/>
            <consortium name="The Broad Institute Genome Sequencing Center for Infectious Disease"/>
            <person name="Wu L."/>
            <person name="Ma J."/>
        </authorList>
    </citation>
    <scope>NUCLEOTIDE SEQUENCE [LARGE SCALE GENOMIC DNA]</scope>
    <source>
        <strain evidence="8">CGMCC 1.19032</strain>
    </source>
</reference>
<keyword evidence="8" id="KW-1185">Reference proteome</keyword>
<proteinExistence type="inferred from homology"/>
<organism evidence="7 8">
    <name type="scientific">Enterococcus lemanii</name>
    <dbReference type="NCBI Taxonomy" id="1159752"/>
    <lineage>
        <taxon>Bacteria</taxon>
        <taxon>Bacillati</taxon>
        <taxon>Bacillota</taxon>
        <taxon>Bacilli</taxon>
        <taxon>Lactobacillales</taxon>
        <taxon>Enterococcaceae</taxon>
        <taxon>Enterococcus</taxon>
    </lineage>
</organism>
<dbReference type="PANTHER" id="PTHR43333">
    <property type="entry name" value="2-HACID_DH_C DOMAIN-CONTAINING PROTEIN"/>
    <property type="match status" value="1"/>
</dbReference>
<dbReference type="PANTHER" id="PTHR43333:SF1">
    <property type="entry name" value="D-ISOMER SPECIFIC 2-HYDROXYACID DEHYDROGENASE NAD-BINDING DOMAIN-CONTAINING PROTEIN"/>
    <property type="match status" value="1"/>
</dbReference>
<protein>
    <submittedName>
        <fullName evidence="7">NAD(P)-dependent oxidoreductase</fullName>
    </submittedName>
</protein>
<dbReference type="InterPro" id="IPR036291">
    <property type="entry name" value="NAD(P)-bd_dom_sf"/>
</dbReference>
<dbReference type="EMBL" id="JBHSGS010000066">
    <property type="protein sequence ID" value="MFC4720655.1"/>
    <property type="molecule type" value="Genomic_DNA"/>
</dbReference>
<gene>
    <name evidence="7" type="ORF">ACFO5I_13070</name>
</gene>
<dbReference type="Proteomes" id="UP001595969">
    <property type="component" value="Unassembled WGS sequence"/>
</dbReference>
<name>A0ABV9MYM3_9ENTE</name>
<evidence type="ECO:0000313" key="8">
    <source>
        <dbReference type="Proteomes" id="UP001595969"/>
    </source>
</evidence>
<evidence type="ECO:0000256" key="3">
    <source>
        <dbReference type="ARBA" id="ARBA00023027"/>
    </source>
</evidence>
<feature type="domain" description="D-isomer specific 2-hydroxyacid dehydrogenase catalytic" evidence="5">
    <location>
        <begin position="39"/>
        <end position="312"/>
    </location>
</feature>
<evidence type="ECO:0000256" key="2">
    <source>
        <dbReference type="ARBA" id="ARBA00023002"/>
    </source>
</evidence>
<evidence type="ECO:0000256" key="4">
    <source>
        <dbReference type="RuleBase" id="RU003719"/>
    </source>
</evidence>
<keyword evidence="3" id="KW-0520">NAD</keyword>
<dbReference type="RefSeq" id="WP_204654985.1">
    <property type="nucleotide sequence ID" value="NZ_JAFBFD010000048.1"/>
</dbReference>
<dbReference type="Pfam" id="PF00389">
    <property type="entry name" value="2-Hacid_dh"/>
    <property type="match status" value="1"/>
</dbReference>
<dbReference type="SUPFAM" id="SSF52283">
    <property type="entry name" value="Formate/glycerate dehydrogenase catalytic domain-like"/>
    <property type="match status" value="1"/>
</dbReference>
<evidence type="ECO:0000259" key="5">
    <source>
        <dbReference type="Pfam" id="PF00389"/>
    </source>
</evidence>
<evidence type="ECO:0000313" key="7">
    <source>
        <dbReference type="EMBL" id="MFC4720655.1"/>
    </source>
</evidence>
<dbReference type="InterPro" id="IPR006140">
    <property type="entry name" value="D-isomer_DH_NAD-bd"/>
</dbReference>
<dbReference type="SUPFAM" id="SSF51735">
    <property type="entry name" value="NAD(P)-binding Rossmann-fold domains"/>
    <property type="match status" value="1"/>
</dbReference>
<keyword evidence="2 4" id="KW-0560">Oxidoreductase</keyword>
<feature type="domain" description="D-isomer specific 2-hydroxyacid dehydrogenase NAD-binding" evidence="6">
    <location>
        <begin position="107"/>
        <end position="282"/>
    </location>
</feature>
<dbReference type="Pfam" id="PF02826">
    <property type="entry name" value="2-Hacid_dh_C"/>
    <property type="match status" value="1"/>
</dbReference>
<evidence type="ECO:0000256" key="1">
    <source>
        <dbReference type="ARBA" id="ARBA00005854"/>
    </source>
</evidence>
<sequence length="320" mass="35839">MTKKIIYYEHDLKPIYLAELQQMAPDYQFRSKHTLTQPDYQKVAVMLGWNKQFGPEILATPNHSLKWIQANSAGVDAFDFTQLAQNQVTLTNVSGIHASAITETVIGFLLARYRGLQTSIRAQSQNQWVRHTEIAYDELAGKKMLIFGTGQIGQQLAHVITHLGVDVYGVNRSGRQLTPFKQVFAQTNSMEQLANFDIIVNILPLTRDTKHFYNAAFFAQTKPGASFINVGRGPSVQTADLVTALKSGQIGFAGLDVFEEEPLPSEHPLWALENVLITPHIAGLIRHFQKHIMTIYRENLTSFLATGQPKKNIVDLTSGY</sequence>